<dbReference type="KEGG" id="ccar:122134541"/>
<dbReference type="AlphaFoldDB" id="A0A9Q9VVJ9"/>
<dbReference type="PANTHER" id="PTHR23220:SF84">
    <property type="entry name" value="INTEGRIN ALPHA-L"/>
    <property type="match status" value="1"/>
</dbReference>
<dbReference type="InterPro" id="IPR048285">
    <property type="entry name" value="Integrin_alpha_Ig-like_2"/>
</dbReference>
<sequence>MLRCVADLVSPLKIRMNFSQTEMLSGNSVAVLDVHSRTEENVEVPFQWSCNSNNSCVADLKLNFSFTNNTLVVENQAHFTVQVSLANPGDDSYNTSIVLHYPEGISLSKFDAIKPSRTRSSCGDRDSGATNRTTCSIDLPVYRSGTTTQFLGTFRVMKWDNDSSNRMEIMITANSDNNGNMSDTEVRRSVPVQFAVDLAISLTQCSATSSQNDR</sequence>
<dbReference type="GO" id="GO:0007160">
    <property type="term" value="P:cell-matrix adhesion"/>
    <property type="evidence" value="ECO:0007669"/>
    <property type="project" value="TreeGrafter"/>
</dbReference>
<evidence type="ECO:0000259" key="1">
    <source>
        <dbReference type="Pfam" id="PF20805"/>
    </source>
</evidence>
<dbReference type="OrthoDB" id="5317514at2759"/>
<organism evidence="2">
    <name type="scientific">Cyprinus carpio</name>
    <name type="common">Common carp</name>
    <dbReference type="NCBI Taxonomy" id="7962"/>
    <lineage>
        <taxon>Eukaryota</taxon>
        <taxon>Metazoa</taxon>
        <taxon>Chordata</taxon>
        <taxon>Craniata</taxon>
        <taxon>Vertebrata</taxon>
        <taxon>Euteleostomi</taxon>
        <taxon>Actinopterygii</taxon>
        <taxon>Neopterygii</taxon>
        <taxon>Teleostei</taxon>
        <taxon>Ostariophysi</taxon>
        <taxon>Cypriniformes</taxon>
        <taxon>Cyprinidae</taxon>
        <taxon>Cyprininae</taxon>
        <taxon>Cyprinus</taxon>
    </lineage>
</organism>
<protein>
    <submittedName>
        <fullName evidence="2">Integrin alpha-D-like</fullName>
    </submittedName>
</protein>
<evidence type="ECO:0000313" key="2">
    <source>
        <dbReference type="RefSeq" id="XP_042571985.1"/>
    </source>
</evidence>
<dbReference type="GO" id="GO:0098609">
    <property type="term" value="P:cell-cell adhesion"/>
    <property type="evidence" value="ECO:0007669"/>
    <property type="project" value="TreeGrafter"/>
</dbReference>
<feature type="domain" description="Integrin alpha second immunoglobulin-like" evidence="1">
    <location>
        <begin position="50"/>
        <end position="192"/>
    </location>
</feature>
<accession>A0A9Q9VVJ9</accession>
<dbReference type="PANTHER" id="PTHR23220">
    <property type="entry name" value="INTEGRIN ALPHA"/>
    <property type="match status" value="1"/>
</dbReference>
<name>A0A9Q9VVJ9_CYPCA</name>
<reference evidence="2" key="1">
    <citation type="submission" date="2025-08" db="UniProtKB">
        <authorList>
            <consortium name="RefSeq"/>
        </authorList>
    </citation>
    <scope>IDENTIFICATION</scope>
    <source>
        <tissue evidence="2">Muscle</tissue>
    </source>
</reference>
<dbReference type="Pfam" id="PF20805">
    <property type="entry name" value="Integrin_A_Ig_2"/>
    <property type="match status" value="1"/>
</dbReference>
<dbReference type="GeneID" id="122134541"/>
<dbReference type="Proteomes" id="UP001155660">
    <property type="component" value="Chromosome B1"/>
</dbReference>
<dbReference type="GO" id="GO:0009897">
    <property type="term" value="C:external side of plasma membrane"/>
    <property type="evidence" value="ECO:0007669"/>
    <property type="project" value="TreeGrafter"/>
</dbReference>
<dbReference type="GO" id="GO:0007229">
    <property type="term" value="P:integrin-mediated signaling pathway"/>
    <property type="evidence" value="ECO:0007669"/>
    <property type="project" value="TreeGrafter"/>
</dbReference>
<dbReference type="GO" id="GO:0008305">
    <property type="term" value="C:integrin complex"/>
    <property type="evidence" value="ECO:0007669"/>
    <property type="project" value="TreeGrafter"/>
</dbReference>
<dbReference type="RefSeq" id="XP_042571985.1">
    <property type="nucleotide sequence ID" value="XM_042716051.1"/>
</dbReference>
<dbReference type="GO" id="GO:0005178">
    <property type="term" value="F:integrin binding"/>
    <property type="evidence" value="ECO:0007669"/>
    <property type="project" value="TreeGrafter"/>
</dbReference>
<gene>
    <name evidence="2" type="primary">LOC122134541</name>
</gene>
<proteinExistence type="predicted"/>
<dbReference type="GO" id="GO:0033627">
    <property type="term" value="P:cell adhesion mediated by integrin"/>
    <property type="evidence" value="ECO:0007669"/>
    <property type="project" value="TreeGrafter"/>
</dbReference>